<organism evidence="1 2">
    <name type="scientific">Rhizobium leguminosarum</name>
    <dbReference type="NCBI Taxonomy" id="384"/>
    <lineage>
        <taxon>Bacteria</taxon>
        <taxon>Pseudomonadati</taxon>
        <taxon>Pseudomonadota</taxon>
        <taxon>Alphaproteobacteria</taxon>
        <taxon>Hyphomicrobiales</taxon>
        <taxon>Rhizobiaceae</taxon>
        <taxon>Rhizobium/Agrobacterium group</taxon>
        <taxon>Rhizobium</taxon>
    </lineage>
</organism>
<dbReference type="AlphaFoldDB" id="A0A1B1C8Q3"/>
<gene>
    <name evidence="1" type="ORF">BA011_10160</name>
</gene>
<evidence type="ECO:0000313" key="2">
    <source>
        <dbReference type="Proteomes" id="UP000092691"/>
    </source>
</evidence>
<reference evidence="1 2" key="1">
    <citation type="submission" date="2016-06" db="EMBL/GenBank/DDBJ databases">
        <title>Microsymbionts genomes from the relict species Vavilovia formosa.</title>
        <authorList>
            <person name="Chirak E."/>
            <person name="Kimeklis A."/>
            <person name="Andronov E."/>
        </authorList>
    </citation>
    <scope>NUCLEOTIDE SEQUENCE [LARGE SCALE GENOMIC DNA]</scope>
    <source>
        <strain evidence="1 2">Vaf10</strain>
    </source>
</reference>
<evidence type="ECO:0000313" key="1">
    <source>
        <dbReference type="EMBL" id="ANP86056.1"/>
    </source>
</evidence>
<accession>A0A1B1C8Q3</accession>
<dbReference type="EMBL" id="CP016286">
    <property type="protein sequence ID" value="ANP86056.1"/>
    <property type="molecule type" value="Genomic_DNA"/>
</dbReference>
<protein>
    <submittedName>
        <fullName evidence="1">Uncharacterized protein</fullName>
    </submittedName>
</protein>
<name>A0A1B1C8Q3_RHILE</name>
<sequence>MILDLSKGDRLHFVGSGAEVRGEFVVEGEGSADPLELRAVATDNPYKIARIDYAVLQATGDVIRLEREGVVTALITAADIKVLQEPLGV</sequence>
<dbReference type="RefSeq" id="WP_065280355.1">
    <property type="nucleotide sequence ID" value="NZ_CP016286.1"/>
</dbReference>
<dbReference type="Proteomes" id="UP000092691">
    <property type="component" value="Chromosome"/>
</dbReference>
<proteinExistence type="predicted"/>